<dbReference type="Proteomes" id="UP000032234">
    <property type="component" value="Chromosome"/>
</dbReference>
<evidence type="ECO:0000313" key="3">
    <source>
        <dbReference type="Proteomes" id="UP000032234"/>
    </source>
</evidence>
<dbReference type="Gene3D" id="3.60.15.10">
    <property type="entry name" value="Ribonuclease Z/Hydroxyacylglutathione hydrolase-like"/>
    <property type="match status" value="1"/>
</dbReference>
<evidence type="ECO:0000313" key="2">
    <source>
        <dbReference type="EMBL" id="AJP04927.1"/>
    </source>
</evidence>
<evidence type="ECO:0000256" key="1">
    <source>
        <dbReference type="SAM" id="MobiDB-lite"/>
    </source>
</evidence>
<organism evidence="2 3">
    <name type="scientific">Streptomyces cyaneogriseus subsp. noncyanogenus</name>
    <dbReference type="NCBI Taxonomy" id="477245"/>
    <lineage>
        <taxon>Bacteria</taxon>
        <taxon>Bacillati</taxon>
        <taxon>Actinomycetota</taxon>
        <taxon>Actinomycetes</taxon>
        <taxon>Kitasatosporales</taxon>
        <taxon>Streptomycetaceae</taxon>
        <taxon>Streptomyces</taxon>
    </lineage>
</organism>
<dbReference type="InterPro" id="IPR036866">
    <property type="entry name" value="RibonucZ/Hydroxyglut_hydro"/>
</dbReference>
<proteinExistence type="predicted"/>
<keyword evidence="3" id="KW-1185">Reference proteome</keyword>
<evidence type="ECO:0008006" key="4">
    <source>
        <dbReference type="Google" id="ProtNLM"/>
    </source>
</evidence>
<accession>A0A0C5FXY1</accession>
<feature type="region of interest" description="Disordered" evidence="1">
    <location>
        <begin position="145"/>
        <end position="169"/>
    </location>
</feature>
<dbReference type="PATRIC" id="fig|477245.3.peg.6213"/>
<protein>
    <recommendedName>
        <fullName evidence="4">Metallo-beta-lactamase domain-containing protein</fullName>
    </recommendedName>
</protein>
<dbReference type="HOGENOM" id="CLU_134460_0_0_11"/>
<dbReference type="EMBL" id="CP010849">
    <property type="protein sequence ID" value="AJP04927.1"/>
    <property type="molecule type" value="Genomic_DNA"/>
</dbReference>
<reference evidence="2 3" key="1">
    <citation type="submission" date="2015-02" db="EMBL/GenBank/DDBJ databases">
        <title>Genome sequence of thermotolerant Streptomyces cyaneogriseus subsp. Noncyanogenus NMWT1, the producer of nematocidal antibiotics nemadectin.</title>
        <authorList>
            <person name="Wang H."/>
            <person name="Li C."/>
            <person name="Xiang W."/>
            <person name="Wang X."/>
        </authorList>
    </citation>
    <scope>NUCLEOTIDE SEQUENCE [LARGE SCALE GENOMIC DNA]</scope>
    <source>
        <strain evidence="2 3">NMWT 1</strain>
    </source>
</reference>
<dbReference type="AlphaFoldDB" id="A0A0C5FXY1"/>
<dbReference type="KEGG" id="scw:TU94_29215"/>
<sequence>MVAASTDGASTQPYKATTPALLAPAPVTGSLWTKRIKNDLWPKNHTDYTPLPGMRPDIHMTPAQGVQAHLDLQGGAPGGVLLPIHWGTFNLAPHPWAEPGEWTKDAAAEAGQTAAFPRPGEPFEPAGELPVEAWWRAVSGSIAHPWRRPRSAEGAAETSRGDLDLAGER</sequence>
<gene>
    <name evidence="2" type="ORF">TU94_29215</name>
</gene>
<dbReference type="STRING" id="477245.TU94_29215"/>
<feature type="compositionally biased region" description="Basic and acidic residues" evidence="1">
    <location>
        <begin position="159"/>
        <end position="169"/>
    </location>
</feature>
<name>A0A0C5FXY1_9ACTN</name>